<evidence type="ECO:0000313" key="3">
    <source>
        <dbReference type="Proteomes" id="UP000656881"/>
    </source>
</evidence>
<feature type="region of interest" description="Disordered" evidence="1">
    <location>
        <begin position="1"/>
        <end position="30"/>
    </location>
</feature>
<gene>
    <name evidence="2" type="ORF">GCM10012286_06280</name>
</gene>
<evidence type="ECO:0000256" key="1">
    <source>
        <dbReference type="SAM" id="MobiDB-lite"/>
    </source>
</evidence>
<proteinExistence type="predicted"/>
<dbReference type="EMBL" id="BMNG01000001">
    <property type="protein sequence ID" value="GGO35507.1"/>
    <property type="molecule type" value="Genomic_DNA"/>
</dbReference>
<organism evidence="2 3">
    <name type="scientific">Streptomyces lasiicapitis</name>
    <dbReference type="NCBI Taxonomy" id="1923961"/>
    <lineage>
        <taxon>Bacteria</taxon>
        <taxon>Bacillati</taxon>
        <taxon>Actinomycetota</taxon>
        <taxon>Actinomycetes</taxon>
        <taxon>Kitasatosporales</taxon>
        <taxon>Streptomycetaceae</taxon>
        <taxon>Streptomyces</taxon>
    </lineage>
</organism>
<reference evidence="3" key="1">
    <citation type="journal article" date="2019" name="Int. J. Syst. Evol. Microbiol.">
        <title>The Global Catalogue of Microorganisms (GCM) 10K type strain sequencing project: providing services to taxonomists for standard genome sequencing and annotation.</title>
        <authorList>
            <consortium name="The Broad Institute Genomics Platform"/>
            <consortium name="The Broad Institute Genome Sequencing Center for Infectious Disease"/>
            <person name="Wu L."/>
            <person name="Ma J."/>
        </authorList>
    </citation>
    <scope>NUCLEOTIDE SEQUENCE [LARGE SCALE GENOMIC DNA]</scope>
    <source>
        <strain evidence="3">CGMCC 4.7349</strain>
    </source>
</reference>
<dbReference type="Proteomes" id="UP000656881">
    <property type="component" value="Unassembled WGS sequence"/>
</dbReference>
<name>A0ABQ2LIL3_9ACTN</name>
<keyword evidence="3" id="KW-1185">Reference proteome</keyword>
<comment type="caution">
    <text evidence="2">The sequence shown here is derived from an EMBL/GenBank/DDBJ whole genome shotgun (WGS) entry which is preliminary data.</text>
</comment>
<sequence>MHGLPEAAELRPRLPAAADQDPRVPQADPGAVELIPGFTRAVTGLGHRGTGDLELQPRKEQDPERYVSPCVSCCREGIWESAQMVNERLRWTDLPKAVVRARRTVRPGPRPPLDLGGTSCCWATSTATA</sequence>
<feature type="compositionally biased region" description="Low complexity" evidence="1">
    <location>
        <begin position="1"/>
        <end position="18"/>
    </location>
</feature>
<accession>A0ABQ2LIL3</accession>
<protein>
    <submittedName>
        <fullName evidence="2">Uncharacterized protein</fullName>
    </submittedName>
</protein>
<evidence type="ECO:0000313" key="2">
    <source>
        <dbReference type="EMBL" id="GGO35507.1"/>
    </source>
</evidence>